<evidence type="ECO:0000313" key="2">
    <source>
        <dbReference type="EMBL" id="CAA9890760.1"/>
    </source>
</evidence>
<accession>A0A8S0X859</accession>
<dbReference type="InterPro" id="IPR025296">
    <property type="entry name" value="DUF4158"/>
</dbReference>
<proteinExistence type="predicted"/>
<sequence>MSRRSVLSATELASLLALPDTQDDLIRHYTFNESDWALIRQRRGDANRLGFAVQLCLLRYPGYALAANATVAESVIHWIAGQIKTDPSAWRKYGERDETRREHFQELRGYLGLSAFGLSDFRFLVKTLADLAMQTDKGVVLAAHALEGLRQRKVILPTLTVIERACAEAITRANRSIYRALAQPLTALHRQRFDELLKIKSDSNTTWLSWLRQSPLKPNSRYMLEHIRCETGVE</sequence>
<protein>
    <submittedName>
        <fullName evidence="2">Transposase</fullName>
    </submittedName>
</protein>
<name>A0A8S0X859_9GAMM</name>
<comment type="caution">
    <text evidence="2">The sequence shown here is derived from an EMBL/GenBank/DDBJ whole genome shotgun (WGS) entry which is preliminary data.</text>
</comment>
<reference evidence="2 3" key="1">
    <citation type="submission" date="2020-02" db="EMBL/GenBank/DDBJ databases">
        <authorList>
            <person name="Hogendoorn C."/>
        </authorList>
    </citation>
    <scope>NUCLEOTIDE SEQUENCE [LARGE SCALE GENOMIC DNA]</scope>
    <source>
        <strain evidence="2">METHB21</strain>
    </source>
</reference>
<dbReference type="EMBL" id="CADCXN010000057">
    <property type="protein sequence ID" value="CAA9890760.1"/>
    <property type="molecule type" value="Genomic_DNA"/>
</dbReference>
<evidence type="ECO:0000313" key="3">
    <source>
        <dbReference type="Proteomes" id="UP000494216"/>
    </source>
</evidence>
<feature type="domain" description="DUF4158" evidence="1">
    <location>
        <begin position="7"/>
        <end position="169"/>
    </location>
</feature>
<dbReference type="Proteomes" id="UP000494216">
    <property type="component" value="Unassembled WGS sequence"/>
</dbReference>
<dbReference type="AlphaFoldDB" id="A0A8S0X859"/>
<dbReference type="Pfam" id="PF13700">
    <property type="entry name" value="DUF4158"/>
    <property type="match status" value="1"/>
</dbReference>
<gene>
    <name evidence="2" type="ORF">METHB2_290007</name>
</gene>
<keyword evidence="3" id="KW-1185">Reference proteome</keyword>
<evidence type="ECO:0000259" key="1">
    <source>
        <dbReference type="Pfam" id="PF13700"/>
    </source>
</evidence>
<organism evidence="2 3">
    <name type="scientific">Candidatus Methylobacter favarea</name>
    <dbReference type="NCBI Taxonomy" id="2707345"/>
    <lineage>
        <taxon>Bacteria</taxon>
        <taxon>Pseudomonadati</taxon>
        <taxon>Pseudomonadota</taxon>
        <taxon>Gammaproteobacteria</taxon>
        <taxon>Methylococcales</taxon>
        <taxon>Methylococcaceae</taxon>
        <taxon>Methylobacter</taxon>
    </lineage>
</organism>